<protein>
    <recommendedName>
        <fullName evidence="2">SLH domain-containing protein</fullName>
    </recommendedName>
</protein>
<feature type="region of interest" description="Disordered" evidence="1">
    <location>
        <begin position="256"/>
        <end position="317"/>
    </location>
</feature>
<dbReference type="Pfam" id="PF00395">
    <property type="entry name" value="SLH"/>
    <property type="match status" value="3"/>
</dbReference>
<evidence type="ECO:0000313" key="4">
    <source>
        <dbReference type="Proteomes" id="UP000017127"/>
    </source>
</evidence>
<evidence type="ECO:0000313" key="3">
    <source>
        <dbReference type="EMBL" id="ERT05948.1"/>
    </source>
</evidence>
<feature type="domain" description="SLH" evidence="2">
    <location>
        <begin position="42"/>
        <end position="106"/>
    </location>
</feature>
<organism evidence="3 4">
    <name type="scientific">Lyngbya aestuarii BL J</name>
    <dbReference type="NCBI Taxonomy" id="1348334"/>
    <lineage>
        <taxon>Bacteria</taxon>
        <taxon>Bacillati</taxon>
        <taxon>Cyanobacteriota</taxon>
        <taxon>Cyanophyceae</taxon>
        <taxon>Oscillatoriophycideae</taxon>
        <taxon>Oscillatoriales</taxon>
        <taxon>Microcoleaceae</taxon>
        <taxon>Lyngbya</taxon>
    </lineage>
</organism>
<feature type="domain" description="SLH" evidence="2">
    <location>
        <begin position="170"/>
        <end position="234"/>
    </location>
</feature>
<evidence type="ECO:0000259" key="2">
    <source>
        <dbReference type="PROSITE" id="PS51272"/>
    </source>
</evidence>
<name>U7QDQ6_9CYAN</name>
<dbReference type="InterPro" id="IPR051465">
    <property type="entry name" value="Cell_Envelope_Struct_Comp"/>
</dbReference>
<accession>U7QDQ6</accession>
<dbReference type="PANTHER" id="PTHR43308">
    <property type="entry name" value="OUTER MEMBRANE PROTEIN ALPHA-RELATED"/>
    <property type="match status" value="1"/>
</dbReference>
<dbReference type="AlphaFoldDB" id="U7QDQ6"/>
<proteinExistence type="predicted"/>
<sequence>MNRKIGDDQLILGGVVAITFLCQSEISLATPNPPPHEQAQRSTITSFSDIQGHWAERCIQTLAQREVVGGNREDDRFRPDEPMKRVELAIILSQAFSNVEAVRKPTNFADIPTNYWAYDAIREADRKGFLSGYIAGAFNPMITVSRAQVLTALTQGLDYEPQWLSTQQLDQIFTDADQIPETAQTAITAATENGLVVNYPNVKRLNPNQPATRAEVATFICQAIADSRQTPFIPTQYIARVSADELSNPTPQTIVLNAKQDEEKPEIVPSATAKPEEIIPPESSSEIAASESSPNSSSEIAASESSPNSSAEPSESLPLIPEIPESLEATARAEDVEALLFYQPEDEASNHRKLRLQIVRRGVLKFSEAILLMAGSNNQPTDQFLGVEIEDIDQDKEPEIILDFKINSSNSPVYYSLIYRYNPIRGEYIPLRQDWGTTPPERLQQQENRET</sequence>
<dbReference type="InterPro" id="IPR001119">
    <property type="entry name" value="SLH_dom"/>
</dbReference>
<evidence type="ECO:0000256" key="1">
    <source>
        <dbReference type="SAM" id="MobiDB-lite"/>
    </source>
</evidence>
<feature type="domain" description="SLH" evidence="2">
    <location>
        <begin position="108"/>
        <end position="167"/>
    </location>
</feature>
<dbReference type="PANTHER" id="PTHR43308:SF5">
    <property type="entry name" value="S-LAYER PROTEIN _ PEPTIDOGLYCAN ENDO-BETA-N-ACETYLGLUCOSAMINIDASE"/>
    <property type="match status" value="1"/>
</dbReference>
<dbReference type="OrthoDB" id="1522627at2"/>
<dbReference type="EMBL" id="AUZM01000045">
    <property type="protein sequence ID" value="ERT05948.1"/>
    <property type="molecule type" value="Genomic_DNA"/>
</dbReference>
<reference evidence="3 4" key="1">
    <citation type="journal article" date="2013" name="Front. Microbiol.">
        <title>Comparative genomic analyses of the cyanobacterium, Lyngbya aestuarii BL J, a powerful hydrogen producer.</title>
        <authorList>
            <person name="Kothari A."/>
            <person name="Vaughn M."/>
            <person name="Garcia-Pichel F."/>
        </authorList>
    </citation>
    <scope>NUCLEOTIDE SEQUENCE [LARGE SCALE GENOMIC DNA]</scope>
    <source>
        <strain evidence="3 4">BL J</strain>
    </source>
</reference>
<comment type="caution">
    <text evidence="3">The sequence shown here is derived from an EMBL/GenBank/DDBJ whole genome shotgun (WGS) entry which is preliminary data.</text>
</comment>
<keyword evidence="4" id="KW-1185">Reference proteome</keyword>
<dbReference type="Proteomes" id="UP000017127">
    <property type="component" value="Unassembled WGS sequence"/>
</dbReference>
<gene>
    <name evidence="3" type="ORF">M595_4106</name>
</gene>
<dbReference type="RefSeq" id="WP_023067800.1">
    <property type="nucleotide sequence ID" value="NZ_AUZM01000045.1"/>
</dbReference>
<dbReference type="PROSITE" id="PS51272">
    <property type="entry name" value="SLH"/>
    <property type="match status" value="3"/>
</dbReference>
<feature type="compositionally biased region" description="Low complexity" evidence="1">
    <location>
        <begin position="280"/>
        <end position="317"/>
    </location>
</feature>